<reference evidence="2" key="1">
    <citation type="submission" date="2012-02" db="EMBL/GenBank/DDBJ databases">
        <title>Complete sequence of plasmid of Methanomethylovorans hollandica DSM 15978.</title>
        <authorList>
            <person name="Lucas S."/>
            <person name="Copeland A."/>
            <person name="Lapidus A."/>
            <person name="Glavina del Rio T."/>
            <person name="Dalin E."/>
            <person name="Tice H."/>
            <person name="Bruce D."/>
            <person name="Goodwin L."/>
            <person name="Pitluck S."/>
            <person name="Peters L."/>
            <person name="Mikhailova N."/>
            <person name="Held B."/>
            <person name="Kyrpides N."/>
            <person name="Mavromatis K."/>
            <person name="Ivanova N."/>
            <person name="Brettin T."/>
            <person name="Detter J.C."/>
            <person name="Han C."/>
            <person name="Larimer F."/>
            <person name="Land M."/>
            <person name="Hauser L."/>
            <person name="Markowitz V."/>
            <person name="Cheng J.-F."/>
            <person name="Hugenholtz P."/>
            <person name="Woyke T."/>
            <person name="Wu D."/>
            <person name="Spring S."/>
            <person name="Schroeder M."/>
            <person name="Brambilla E."/>
            <person name="Klenk H.-P."/>
            <person name="Eisen J.A."/>
        </authorList>
    </citation>
    <scope>NUCLEOTIDE SEQUENCE [LARGE SCALE GENOMIC DNA]</scope>
    <source>
        <strain evidence="2">DSM 15978 / NBRC 107637 / DMS1</strain>
        <plasmid evidence="2">Plasmid pMETHO01</plasmid>
    </source>
</reference>
<proteinExistence type="predicted"/>
<evidence type="ECO:0000313" key="2">
    <source>
        <dbReference type="Proteomes" id="UP000010866"/>
    </source>
</evidence>
<organism evidence="1 2">
    <name type="scientific">Methanomethylovorans hollandica (strain DSM 15978 / NBRC 107637 / DMS1)</name>
    <dbReference type="NCBI Taxonomy" id="867904"/>
    <lineage>
        <taxon>Archaea</taxon>
        <taxon>Methanobacteriati</taxon>
        <taxon>Methanobacteriota</taxon>
        <taxon>Stenosarchaea group</taxon>
        <taxon>Methanomicrobia</taxon>
        <taxon>Methanosarcinales</taxon>
        <taxon>Methanosarcinaceae</taxon>
        <taxon>Methanomethylovorans</taxon>
    </lineage>
</organism>
<dbReference type="Proteomes" id="UP000010866">
    <property type="component" value="Plasmid pMETHO01"/>
</dbReference>
<protein>
    <recommendedName>
        <fullName evidence="3">Transposase</fullName>
    </recommendedName>
</protein>
<gene>
    <name evidence="1" type="ordered locus">Metho_2622</name>
</gene>
<sequence>MNDLIGFALNEKYKRLQSVGDKLAEIESLIDWKPFRPILESMYNNRCDKKLHYELLYSYPFHSG</sequence>
<dbReference type="EMBL" id="CP003363">
    <property type="protein sequence ID" value="AGB50754.1"/>
    <property type="molecule type" value="Genomic_DNA"/>
</dbReference>
<geneLocation type="plasmid" evidence="1 2">
    <name>pMETHO01</name>
</geneLocation>
<name>L0L361_METHD</name>
<keyword evidence="1" id="KW-0614">Plasmid</keyword>
<evidence type="ECO:0000313" key="1">
    <source>
        <dbReference type="EMBL" id="AGB50754.1"/>
    </source>
</evidence>
<dbReference type="KEGG" id="mhz:Metho_2622"/>
<accession>L0L361</accession>
<keyword evidence="2" id="KW-1185">Reference proteome</keyword>
<dbReference type="HOGENOM" id="CLU_2857102_0_0_2"/>
<dbReference type="AlphaFoldDB" id="L0L361"/>
<evidence type="ECO:0008006" key="3">
    <source>
        <dbReference type="Google" id="ProtNLM"/>
    </source>
</evidence>